<keyword evidence="2" id="KW-0285">Flavoprotein</keyword>
<dbReference type="GO" id="GO:0005739">
    <property type="term" value="C:mitochondrion"/>
    <property type="evidence" value="ECO:0007669"/>
    <property type="project" value="TreeGrafter"/>
</dbReference>
<dbReference type="InterPro" id="IPR023753">
    <property type="entry name" value="FAD/NAD-binding_dom"/>
</dbReference>
<dbReference type="Pfam" id="PF22366">
    <property type="entry name" value="NDH2_C"/>
    <property type="match status" value="1"/>
</dbReference>
<protein>
    <submittedName>
        <fullName evidence="8">Uncharacterized protein</fullName>
    </submittedName>
</protein>
<evidence type="ECO:0000313" key="9">
    <source>
        <dbReference type="Proteomes" id="UP000799640"/>
    </source>
</evidence>
<dbReference type="Proteomes" id="UP000799640">
    <property type="component" value="Unassembled WGS sequence"/>
</dbReference>
<proteinExistence type="inferred from homology"/>
<dbReference type="PANTHER" id="PTHR43706:SF17">
    <property type="entry name" value="NADH DEHYDROGENASE (EUROFUNG)"/>
    <property type="match status" value="1"/>
</dbReference>
<feature type="domain" description="FAD/NAD(P)-binding" evidence="6">
    <location>
        <begin position="46"/>
        <end position="355"/>
    </location>
</feature>
<feature type="domain" description="External alternative NADH-ubiquinone oxidoreductase-like C-terminal" evidence="7">
    <location>
        <begin position="482"/>
        <end position="540"/>
    </location>
</feature>
<organism evidence="8 9">
    <name type="scientific">Trichodelitschia bisporula</name>
    <dbReference type="NCBI Taxonomy" id="703511"/>
    <lineage>
        <taxon>Eukaryota</taxon>
        <taxon>Fungi</taxon>
        <taxon>Dikarya</taxon>
        <taxon>Ascomycota</taxon>
        <taxon>Pezizomycotina</taxon>
        <taxon>Dothideomycetes</taxon>
        <taxon>Dothideomycetes incertae sedis</taxon>
        <taxon>Phaeotrichales</taxon>
        <taxon>Phaeotrichaceae</taxon>
        <taxon>Trichodelitschia</taxon>
    </lineage>
</organism>
<dbReference type="AlphaFoldDB" id="A0A6G1I2H8"/>
<dbReference type="PRINTS" id="PR00368">
    <property type="entry name" value="FADPNR"/>
</dbReference>
<evidence type="ECO:0000259" key="6">
    <source>
        <dbReference type="Pfam" id="PF07992"/>
    </source>
</evidence>
<evidence type="ECO:0000256" key="4">
    <source>
        <dbReference type="ARBA" id="ARBA00023002"/>
    </source>
</evidence>
<keyword evidence="5" id="KW-0520">NAD</keyword>
<keyword evidence="3" id="KW-0274">FAD</keyword>
<dbReference type="Gene3D" id="3.50.50.100">
    <property type="match status" value="1"/>
</dbReference>
<evidence type="ECO:0000313" key="8">
    <source>
        <dbReference type="EMBL" id="KAF2402462.1"/>
    </source>
</evidence>
<keyword evidence="9" id="KW-1185">Reference proteome</keyword>
<dbReference type="GO" id="GO:0003954">
    <property type="term" value="F:NADH dehydrogenase activity"/>
    <property type="evidence" value="ECO:0007669"/>
    <property type="project" value="InterPro"/>
</dbReference>
<accession>A0A6G1I2H8</accession>
<dbReference type="InterPro" id="IPR036188">
    <property type="entry name" value="FAD/NAD-bd_sf"/>
</dbReference>
<dbReference type="InterPro" id="IPR045024">
    <property type="entry name" value="NDH-2"/>
</dbReference>
<keyword evidence="4" id="KW-0560">Oxidoreductase</keyword>
<evidence type="ECO:0000256" key="3">
    <source>
        <dbReference type="ARBA" id="ARBA00022827"/>
    </source>
</evidence>
<sequence>MASLVRSRLRASLPASPALSRCIFAPVQRRSITIEGLDSTKRGRERVLILGSGWSGFTLAQRLDASKYQPVVVSPRSYFVFTPLLASTSVGTLEFRTALEPVRRKRRGKGSEVEYVQGWADRVDFAQRTVEVEEAVEDPRIGLAMTGEGKRTEEEVKDEKRKGKVFKLEWDKLVVSVGCYVETFGTPGVREHALFLKDVGDARKIRNRLLACFEMAALPTTTDEMRKELLNFAIVGGGPTGIEFSAELHDIISEDLSRVYPELVPFTNITVYDVAPQVLSMFDAELGKYAMKTFRREGINIRTEHHVECLRRGPPSGSEDVRNGDGVYTLKVKEVGEIGVGMVVWSTGLMMNPFVKRALTEVQPLPKEGVEVRNVEAKDTQDITWRVKKHPKIGSVITDEHMRVMLEGERKAKGAGEGEGGTSDEPPRAILNDVFALGDCASIEGTMYPATAQVASQKAEWLAKRLNKGDIGQTAFHWRNMGVMAYLGNWNAILQGAGRGISGRTAFLIWRGAYLTKSVSWRNKILIPTYWFINWVFGRDMSRF</sequence>
<dbReference type="OrthoDB" id="9992747at2759"/>
<evidence type="ECO:0000256" key="1">
    <source>
        <dbReference type="ARBA" id="ARBA00005272"/>
    </source>
</evidence>
<name>A0A6G1I2H8_9PEZI</name>
<dbReference type="PANTHER" id="PTHR43706">
    <property type="entry name" value="NADH DEHYDROGENASE"/>
    <property type="match status" value="1"/>
</dbReference>
<dbReference type="InterPro" id="IPR054585">
    <property type="entry name" value="NDH2-like_C"/>
</dbReference>
<dbReference type="EMBL" id="ML996691">
    <property type="protein sequence ID" value="KAF2402462.1"/>
    <property type="molecule type" value="Genomic_DNA"/>
</dbReference>
<dbReference type="SUPFAM" id="SSF51905">
    <property type="entry name" value="FAD/NAD(P)-binding domain"/>
    <property type="match status" value="2"/>
</dbReference>
<evidence type="ECO:0000259" key="7">
    <source>
        <dbReference type="Pfam" id="PF22366"/>
    </source>
</evidence>
<gene>
    <name evidence="8" type="ORF">EJ06DRAFT_542173</name>
</gene>
<evidence type="ECO:0000256" key="2">
    <source>
        <dbReference type="ARBA" id="ARBA00022630"/>
    </source>
</evidence>
<evidence type="ECO:0000256" key="5">
    <source>
        <dbReference type="ARBA" id="ARBA00023027"/>
    </source>
</evidence>
<dbReference type="Pfam" id="PF07992">
    <property type="entry name" value="Pyr_redox_2"/>
    <property type="match status" value="1"/>
</dbReference>
<reference evidence="8" key="1">
    <citation type="journal article" date="2020" name="Stud. Mycol.">
        <title>101 Dothideomycetes genomes: a test case for predicting lifestyles and emergence of pathogens.</title>
        <authorList>
            <person name="Haridas S."/>
            <person name="Albert R."/>
            <person name="Binder M."/>
            <person name="Bloem J."/>
            <person name="Labutti K."/>
            <person name="Salamov A."/>
            <person name="Andreopoulos B."/>
            <person name="Baker S."/>
            <person name="Barry K."/>
            <person name="Bills G."/>
            <person name="Bluhm B."/>
            <person name="Cannon C."/>
            <person name="Castanera R."/>
            <person name="Culley D."/>
            <person name="Daum C."/>
            <person name="Ezra D."/>
            <person name="Gonzalez J."/>
            <person name="Henrissat B."/>
            <person name="Kuo A."/>
            <person name="Liang C."/>
            <person name="Lipzen A."/>
            <person name="Lutzoni F."/>
            <person name="Magnuson J."/>
            <person name="Mondo S."/>
            <person name="Nolan M."/>
            <person name="Ohm R."/>
            <person name="Pangilinan J."/>
            <person name="Park H.-J."/>
            <person name="Ramirez L."/>
            <person name="Alfaro M."/>
            <person name="Sun H."/>
            <person name="Tritt A."/>
            <person name="Yoshinaga Y."/>
            <person name="Zwiers L.-H."/>
            <person name="Turgeon B."/>
            <person name="Goodwin S."/>
            <person name="Spatafora J."/>
            <person name="Crous P."/>
            <person name="Grigoriev I."/>
        </authorList>
    </citation>
    <scope>NUCLEOTIDE SEQUENCE</scope>
    <source>
        <strain evidence="8">CBS 262.69</strain>
    </source>
</reference>
<comment type="similarity">
    <text evidence="1">Belongs to the NADH dehydrogenase family.</text>
</comment>